<dbReference type="GO" id="GO:0005739">
    <property type="term" value="C:mitochondrion"/>
    <property type="evidence" value="ECO:0007669"/>
    <property type="project" value="UniProtKB-SubCell"/>
</dbReference>
<dbReference type="InterPro" id="IPR017703">
    <property type="entry name" value="YgfZ/GCV_T_CS"/>
</dbReference>
<evidence type="ECO:0000256" key="1">
    <source>
        <dbReference type="ARBA" id="ARBA00004173"/>
    </source>
</evidence>
<comment type="subcellular location">
    <subcellularLocation>
        <location evidence="1">Mitochondrion</location>
    </subcellularLocation>
</comment>
<sequence length="303" mass="33401">MTAVLVEEGPDKGAIWHFGEPNKEQKALVAGDAFAQLMNKSVITITGEDRLTWMHALTTQHLEKLNPGEWKEALILDAQGHVEEQLFLVDDGSILWIHTEKERAAGLVNYLEKMKFMLRVDVKDVSDEYAVLRAPGKADSVGGPYALVPRTELADTIEAFKQSHSEVGMWALEAERVAAGRARLLFETDHKSIPNELGFLNTAVHMNKGCYRGQETVAKVFNLGQPPRRLVLLHMDGSMVAMPSHGAKVEFDGKEVGFIGTMARHYELGPIALAVIKRNVPLDAVLIVEGVSASQEEISVRKG</sequence>
<proteinExistence type="predicted"/>
<dbReference type="InterPro" id="IPR045179">
    <property type="entry name" value="YgfZ/GcvT"/>
</dbReference>
<dbReference type="SUPFAM" id="SSF103025">
    <property type="entry name" value="Folate-binding domain"/>
    <property type="match status" value="1"/>
</dbReference>
<gene>
    <name evidence="4" type="ORF">UFOPK4171_00900</name>
</gene>
<evidence type="ECO:0000313" key="4">
    <source>
        <dbReference type="EMBL" id="CAB4342732.1"/>
    </source>
</evidence>
<accession>A0A6J5ZNE2</accession>
<name>A0A6J5ZNE2_9ZZZZ</name>
<dbReference type="GO" id="GO:0016226">
    <property type="term" value="P:iron-sulfur cluster assembly"/>
    <property type="evidence" value="ECO:0007669"/>
    <property type="project" value="TreeGrafter"/>
</dbReference>
<dbReference type="PANTHER" id="PTHR22602:SF0">
    <property type="entry name" value="TRANSFERASE CAF17, MITOCHONDRIAL-RELATED"/>
    <property type="match status" value="1"/>
</dbReference>
<keyword evidence="3" id="KW-0496">Mitochondrion</keyword>
<reference evidence="4" key="1">
    <citation type="submission" date="2020-05" db="EMBL/GenBank/DDBJ databases">
        <authorList>
            <person name="Chiriac C."/>
            <person name="Salcher M."/>
            <person name="Ghai R."/>
            <person name="Kavagutti S V."/>
        </authorList>
    </citation>
    <scope>NUCLEOTIDE SEQUENCE</scope>
</reference>
<evidence type="ECO:0000256" key="2">
    <source>
        <dbReference type="ARBA" id="ARBA00022946"/>
    </source>
</evidence>
<dbReference type="AlphaFoldDB" id="A0A6J5ZNE2"/>
<dbReference type="InterPro" id="IPR027266">
    <property type="entry name" value="TrmE/GcvT-like"/>
</dbReference>
<keyword evidence="2" id="KW-0809">Transit peptide</keyword>
<evidence type="ECO:0000256" key="3">
    <source>
        <dbReference type="ARBA" id="ARBA00023128"/>
    </source>
</evidence>
<dbReference type="Gene3D" id="3.30.1360.120">
    <property type="entry name" value="Probable tRNA modification gtpase trme, domain 1"/>
    <property type="match status" value="2"/>
</dbReference>
<dbReference type="NCBIfam" id="TIGR03317">
    <property type="entry name" value="ygfZ_signature"/>
    <property type="match status" value="1"/>
</dbReference>
<dbReference type="PIRSF" id="PIRSF006487">
    <property type="entry name" value="GcvT"/>
    <property type="match status" value="1"/>
</dbReference>
<protein>
    <submittedName>
        <fullName evidence="4">Unannotated protein</fullName>
    </submittedName>
</protein>
<dbReference type="EMBL" id="CAESAM010000106">
    <property type="protein sequence ID" value="CAB4342732.1"/>
    <property type="molecule type" value="Genomic_DNA"/>
</dbReference>
<organism evidence="4">
    <name type="scientific">freshwater metagenome</name>
    <dbReference type="NCBI Taxonomy" id="449393"/>
    <lineage>
        <taxon>unclassified sequences</taxon>
        <taxon>metagenomes</taxon>
        <taxon>ecological metagenomes</taxon>
    </lineage>
</organism>
<dbReference type="PANTHER" id="PTHR22602">
    <property type="entry name" value="TRANSFERASE CAF17, MITOCHONDRIAL-RELATED"/>
    <property type="match status" value="1"/>
</dbReference>